<gene>
    <name evidence="1" type="ORF">ANN_01392</name>
</gene>
<name>A0ABQ8TXI0_PERAM</name>
<comment type="caution">
    <text evidence="1">The sequence shown here is derived from an EMBL/GenBank/DDBJ whole genome shotgun (WGS) entry which is preliminary data.</text>
</comment>
<keyword evidence="2" id="KW-1185">Reference proteome</keyword>
<protein>
    <submittedName>
        <fullName evidence="1">Uncharacterized protein</fullName>
    </submittedName>
</protein>
<dbReference type="EMBL" id="JAJSOF020000003">
    <property type="protein sequence ID" value="KAJ4449985.1"/>
    <property type="molecule type" value="Genomic_DNA"/>
</dbReference>
<accession>A0ABQ8TXI0</accession>
<evidence type="ECO:0000313" key="1">
    <source>
        <dbReference type="EMBL" id="KAJ4449985.1"/>
    </source>
</evidence>
<reference evidence="1 2" key="1">
    <citation type="journal article" date="2022" name="Allergy">
        <title>Genome assembly and annotation of Periplaneta americana reveal a comprehensive cockroach allergen profile.</title>
        <authorList>
            <person name="Wang L."/>
            <person name="Xiong Q."/>
            <person name="Saelim N."/>
            <person name="Wang L."/>
            <person name="Nong W."/>
            <person name="Wan A.T."/>
            <person name="Shi M."/>
            <person name="Liu X."/>
            <person name="Cao Q."/>
            <person name="Hui J.H.L."/>
            <person name="Sookrung N."/>
            <person name="Leung T.F."/>
            <person name="Tungtrongchitr A."/>
            <person name="Tsui S.K.W."/>
        </authorList>
    </citation>
    <scope>NUCLEOTIDE SEQUENCE [LARGE SCALE GENOMIC DNA]</scope>
    <source>
        <strain evidence="1">PWHHKU_190912</strain>
    </source>
</reference>
<organism evidence="1 2">
    <name type="scientific">Periplaneta americana</name>
    <name type="common">American cockroach</name>
    <name type="synonym">Blatta americana</name>
    <dbReference type="NCBI Taxonomy" id="6978"/>
    <lineage>
        <taxon>Eukaryota</taxon>
        <taxon>Metazoa</taxon>
        <taxon>Ecdysozoa</taxon>
        <taxon>Arthropoda</taxon>
        <taxon>Hexapoda</taxon>
        <taxon>Insecta</taxon>
        <taxon>Pterygota</taxon>
        <taxon>Neoptera</taxon>
        <taxon>Polyneoptera</taxon>
        <taxon>Dictyoptera</taxon>
        <taxon>Blattodea</taxon>
        <taxon>Blattoidea</taxon>
        <taxon>Blattidae</taxon>
        <taxon>Blattinae</taxon>
        <taxon>Periplaneta</taxon>
    </lineage>
</organism>
<evidence type="ECO:0000313" key="2">
    <source>
        <dbReference type="Proteomes" id="UP001148838"/>
    </source>
</evidence>
<dbReference type="Proteomes" id="UP001148838">
    <property type="component" value="Unassembled WGS sequence"/>
</dbReference>
<sequence length="202" mass="21944">MTGLCEGGNEPPGFLKAICIDFIHVVTVVSQRFEASFSFMSVPINQGVQSELENVYGITSNVVATDGFKVKLDVGPFSDRSHLPLSRPSVLPSPTFALNSPVVSFRLSLLYLPFLSRRLVPGGSRVTVAAQGCPRLIKLQMPQEMIPDYTSCFFPTRQGLLKSKAENSNRTGSPKMLRALTASGEIAADLAREVIRALPLCE</sequence>
<proteinExistence type="predicted"/>